<dbReference type="Pfam" id="PF00083">
    <property type="entry name" value="Sugar_tr"/>
    <property type="match status" value="1"/>
</dbReference>
<feature type="transmembrane region" description="Helical" evidence="5">
    <location>
        <begin position="342"/>
        <end position="363"/>
    </location>
</feature>
<keyword evidence="8" id="KW-1185">Reference proteome</keyword>
<reference evidence="8" key="1">
    <citation type="submission" date="2011-08" db="EMBL/GenBank/DDBJ databases">
        <authorList>
            <person name="Rombauts S."/>
        </authorList>
    </citation>
    <scope>NUCLEOTIDE SEQUENCE</scope>
    <source>
        <strain evidence="8">London</strain>
    </source>
</reference>
<evidence type="ECO:0000256" key="5">
    <source>
        <dbReference type="SAM" id="Phobius"/>
    </source>
</evidence>
<dbReference type="GO" id="GO:0022857">
    <property type="term" value="F:transmembrane transporter activity"/>
    <property type="evidence" value="ECO:0007669"/>
    <property type="project" value="InterPro"/>
</dbReference>
<dbReference type="eggNOG" id="KOG0255">
    <property type="taxonomic scope" value="Eukaryota"/>
</dbReference>
<dbReference type="EnsemblMetazoa" id="tetur16g01720.1">
    <property type="protein sequence ID" value="tetur16g01720.1"/>
    <property type="gene ID" value="tetur16g01720"/>
</dbReference>
<dbReference type="PROSITE" id="PS00216">
    <property type="entry name" value="SUGAR_TRANSPORT_1"/>
    <property type="match status" value="1"/>
</dbReference>
<feature type="transmembrane region" description="Helical" evidence="5">
    <location>
        <begin position="105"/>
        <end position="122"/>
    </location>
</feature>
<evidence type="ECO:0000256" key="2">
    <source>
        <dbReference type="ARBA" id="ARBA00022692"/>
    </source>
</evidence>
<feature type="transmembrane region" description="Helical" evidence="5">
    <location>
        <begin position="456"/>
        <end position="479"/>
    </location>
</feature>
<name>T1KNP5_TETUR</name>
<feature type="transmembrane region" description="Helical" evidence="5">
    <location>
        <begin position="189"/>
        <end position="210"/>
    </location>
</feature>
<dbReference type="Gene3D" id="1.20.1250.20">
    <property type="entry name" value="MFS general substrate transporter like domains"/>
    <property type="match status" value="1"/>
</dbReference>
<proteinExistence type="predicted"/>
<sequence>MSECKSLGDIIGDWGRWQTNVFLFAIVNYVLQSYNSMSFSFYAPKTNFWCADYPSSQNETLTSAEKCEKFVDCKKWVYDDNFDSTIISEWNLICNRSMLSSLTQTVFMVGYIPSGLILALVADRIGRKSIIWTSFTLEILAGISCIFSFSIWQFIISRLLLGIAVCMRGNVLFALFFESCGKKYRGDTGILLTGGWIVGFISLPGIAYFIRNFRILQAFATLSVLVLLIWSFFIDESIRWQITHNQEEEAEKTMIKAYSMNNKSNIIGDGIRRKMNSFCENIKEEAREASTANKHYKPSVLDLLRTPRIRLYTIIFWIVFPINSLVYYGISYSVGAFEGDLYLNFVISGLVEIPGMIFTLLLCRYSGRRLFTSYNMIFCGLTCLCGLIPIQSMPNFSTILLFFAKFFITNSYNVIIVQQNEIFPTVLRTAAGGSITIASRVGAMVAPFTPQLINQFGINFILTFFAFISLIGGLLTYFLPETKSIDIPDTVQGTEKIGLDNKS</sequence>
<dbReference type="Proteomes" id="UP000015104">
    <property type="component" value="Unassembled WGS sequence"/>
</dbReference>
<dbReference type="GO" id="GO:0016020">
    <property type="term" value="C:membrane"/>
    <property type="evidence" value="ECO:0007669"/>
    <property type="project" value="UniProtKB-SubCell"/>
</dbReference>
<dbReference type="OrthoDB" id="8049622at2759"/>
<evidence type="ECO:0000313" key="7">
    <source>
        <dbReference type="EnsemblMetazoa" id="tetur16g01720.1"/>
    </source>
</evidence>
<accession>T1KNP5</accession>
<feature type="transmembrane region" description="Helical" evidence="5">
    <location>
        <begin position="396"/>
        <end position="417"/>
    </location>
</feature>
<evidence type="ECO:0000256" key="4">
    <source>
        <dbReference type="ARBA" id="ARBA00023136"/>
    </source>
</evidence>
<evidence type="ECO:0000313" key="8">
    <source>
        <dbReference type="Proteomes" id="UP000015104"/>
    </source>
</evidence>
<feature type="transmembrane region" description="Helical" evidence="5">
    <location>
        <begin position="216"/>
        <end position="234"/>
    </location>
</feature>
<dbReference type="PROSITE" id="PS50850">
    <property type="entry name" value="MFS"/>
    <property type="match status" value="1"/>
</dbReference>
<dbReference type="InterPro" id="IPR036259">
    <property type="entry name" value="MFS_trans_sf"/>
</dbReference>
<feature type="transmembrane region" description="Helical" evidence="5">
    <location>
        <begin position="155"/>
        <end position="177"/>
    </location>
</feature>
<dbReference type="InterPro" id="IPR020846">
    <property type="entry name" value="MFS_dom"/>
</dbReference>
<comment type="subcellular location">
    <subcellularLocation>
        <location evidence="1">Membrane</location>
        <topology evidence="1">Multi-pass membrane protein</topology>
    </subcellularLocation>
</comment>
<dbReference type="KEGG" id="tut:107365900"/>
<dbReference type="EMBL" id="CAEY01000277">
    <property type="status" value="NOT_ANNOTATED_CDS"/>
    <property type="molecule type" value="Genomic_DNA"/>
</dbReference>
<dbReference type="HOGENOM" id="CLU_001265_33_4_1"/>
<keyword evidence="3 5" id="KW-1133">Transmembrane helix</keyword>
<evidence type="ECO:0000256" key="3">
    <source>
        <dbReference type="ARBA" id="ARBA00022989"/>
    </source>
</evidence>
<dbReference type="AlphaFoldDB" id="T1KNP5"/>
<gene>
    <name evidence="7" type="primary">107365900</name>
</gene>
<keyword evidence="4 5" id="KW-0472">Membrane</keyword>
<dbReference type="InterPro" id="IPR005828">
    <property type="entry name" value="MFS_sugar_transport-like"/>
</dbReference>
<reference evidence="7" key="2">
    <citation type="submission" date="2015-06" db="UniProtKB">
        <authorList>
            <consortium name="EnsemblMetazoa"/>
        </authorList>
    </citation>
    <scope>IDENTIFICATION</scope>
</reference>
<feature type="transmembrane region" description="Helical" evidence="5">
    <location>
        <begin position="129"/>
        <end position="149"/>
    </location>
</feature>
<keyword evidence="2 5" id="KW-0812">Transmembrane</keyword>
<organism evidence="7 8">
    <name type="scientific">Tetranychus urticae</name>
    <name type="common">Two-spotted spider mite</name>
    <dbReference type="NCBI Taxonomy" id="32264"/>
    <lineage>
        <taxon>Eukaryota</taxon>
        <taxon>Metazoa</taxon>
        <taxon>Ecdysozoa</taxon>
        <taxon>Arthropoda</taxon>
        <taxon>Chelicerata</taxon>
        <taxon>Arachnida</taxon>
        <taxon>Acari</taxon>
        <taxon>Acariformes</taxon>
        <taxon>Trombidiformes</taxon>
        <taxon>Prostigmata</taxon>
        <taxon>Eleutherengona</taxon>
        <taxon>Raphignathae</taxon>
        <taxon>Tetranychoidea</taxon>
        <taxon>Tetranychidae</taxon>
        <taxon>Tetranychus</taxon>
    </lineage>
</organism>
<dbReference type="PANTHER" id="PTHR24064">
    <property type="entry name" value="SOLUTE CARRIER FAMILY 22 MEMBER"/>
    <property type="match status" value="1"/>
</dbReference>
<evidence type="ECO:0000259" key="6">
    <source>
        <dbReference type="PROSITE" id="PS50850"/>
    </source>
</evidence>
<dbReference type="OMA" id="IRWQITH"/>
<feature type="domain" description="Major facilitator superfamily (MFS) profile" evidence="6">
    <location>
        <begin position="21"/>
        <end position="484"/>
    </location>
</feature>
<feature type="transmembrane region" description="Helical" evidence="5">
    <location>
        <begin position="21"/>
        <end position="43"/>
    </location>
</feature>
<dbReference type="STRING" id="32264.T1KNP5"/>
<evidence type="ECO:0000256" key="1">
    <source>
        <dbReference type="ARBA" id="ARBA00004141"/>
    </source>
</evidence>
<protein>
    <recommendedName>
        <fullName evidence="6">Major facilitator superfamily (MFS) profile domain-containing protein</fullName>
    </recommendedName>
</protein>
<feature type="transmembrane region" description="Helical" evidence="5">
    <location>
        <begin position="311"/>
        <end position="330"/>
    </location>
</feature>
<feature type="transmembrane region" description="Helical" evidence="5">
    <location>
        <begin position="429"/>
        <end position="450"/>
    </location>
</feature>
<dbReference type="InterPro" id="IPR005829">
    <property type="entry name" value="Sugar_transporter_CS"/>
</dbReference>
<dbReference type="SUPFAM" id="SSF103473">
    <property type="entry name" value="MFS general substrate transporter"/>
    <property type="match status" value="1"/>
</dbReference>
<feature type="transmembrane region" description="Helical" evidence="5">
    <location>
        <begin position="370"/>
        <end position="390"/>
    </location>
</feature>